<reference evidence="2" key="2">
    <citation type="submission" date="2023-05" db="EMBL/GenBank/DDBJ databases">
        <authorList>
            <person name="Fouks B."/>
        </authorList>
    </citation>
    <scope>NUCLEOTIDE SEQUENCE</scope>
    <source>
        <strain evidence="2">Stay&amp;Tobe</strain>
        <tissue evidence="2">Testes</tissue>
    </source>
</reference>
<name>A0AAD7ZTQ3_DIPPU</name>
<dbReference type="EMBL" id="JASPKZ010007252">
    <property type="protein sequence ID" value="KAJ9585668.1"/>
    <property type="molecule type" value="Genomic_DNA"/>
</dbReference>
<evidence type="ECO:0008006" key="4">
    <source>
        <dbReference type="Google" id="ProtNLM"/>
    </source>
</evidence>
<organism evidence="2 3">
    <name type="scientific">Diploptera punctata</name>
    <name type="common">Pacific beetle cockroach</name>
    <dbReference type="NCBI Taxonomy" id="6984"/>
    <lineage>
        <taxon>Eukaryota</taxon>
        <taxon>Metazoa</taxon>
        <taxon>Ecdysozoa</taxon>
        <taxon>Arthropoda</taxon>
        <taxon>Hexapoda</taxon>
        <taxon>Insecta</taxon>
        <taxon>Pterygota</taxon>
        <taxon>Neoptera</taxon>
        <taxon>Polyneoptera</taxon>
        <taxon>Dictyoptera</taxon>
        <taxon>Blattodea</taxon>
        <taxon>Blaberoidea</taxon>
        <taxon>Blaberidae</taxon>
        <taxon>Diplopterinae</taxon>
        <taxon>Diploptera</taxon>
    </lineage>
</organism>
<keyword evidence="1" id="KW-0812">Transmembrane</keyword>
<accession>A0AAD7ZTQ3</accession>
<keyword evidence="1" id="KW-0472">Membrane</keyword>
<dbReference type="SUPFAM" id="SSF48726">
    <property type="entry name" value="Immunoglobulin"/>
    <property type="match status" value="1"/>
</dbReference>
<sequence>MAQSNQHQVMLESIQLNSTGMYLCEVSTEAPFFHTVSGHGTLTVIAPPLKQLPHIWGLRGLYEEGNVVNINCTSPPSKIASIIIWYVNGRQAETNLLVHYGVMVDKSASLKITVLGLRLTATKETFPNRILKLKCVAELGDEQQEQNRWTFLINKQKPSHGEKMQCWVWLLLAMGIVLLYVGD</sequence>
<evidence type="ECO:0000313" key="3">
    <source>
        <dbReference type="Proteomes" id="UP001233999"/>
    </source>
</evidence>
<dbReference type="PANTHER" id="PTHR21261">
    <property type="entry name" value="BEAT PROTEIN"/>
    <property type="match status" value="1"/>
</dbReference>
<dbReference type="InterPro" id="IPR036179">
    <property type="entry name" value="Ig-like_dom_sf"/>
</dbReference>
<keyword evidence="1" id="KW-1133">Transmembrane helix</keyword>
<dbReference type="Proteomes" id="UP001233999">
    <property type="component" value="Unassembled WGS sequence"/>
</dbReference>
<gene>
    <name evidence="2" type="ORF">L9F63_002539</name>
</gene>
<proteinExistence type="predicted"/>
<comment type="caution">
    <text evidence="2">The sequence shown here is derived from an EMBL/GenBank/DDBJ whole genome shotgun (WGS) entry which is preliminary data.</text>
</comment>
<protein>
    <recommendedName>
        <fullName evidence="4">CD80-like immunoglobulin C2-set domain-containing protein</fullName>
    </recommendedName>
</protein>
<dbReference type="AlphaFoldDB" id="A0AAD7ZTQ3"/>
<evidence type="ECO:0000256" key="1">
    <source>
        <dbReference type="SAM" id="Phobius"/>
    </source>
</evidence>
<dbReference type="PANTHER" id="PTHR21261:SF15">
    <property type="entry name" value="BEATEN PATH IIIA, ISOFORM D-RELATED"/>
    <property type="match status" value="1"/>
</dbReference>
<feature type="transmembrane region" description="Helical" evidence="1">
    <location>
        <begin position="164"/>
        <end position="182"/>
    </location>
</feature>
<evidence type="ECO:0000313" key="2">
    <source>
        <dbReference type="EMBL" id="KAJ9585668.1"/>
    </source>
</evidence>
<reference evidence="2" key="1">
    <citation type="journal article" date="2023" name="IScience">
        <title>Live-bearing cockroach genome reveals convergent evolutionary mechanisms linked to viviparity in insects and beyond.</title>
        <authorList>
            <person name="Fouks B."/>
            <person name="Harrison M.C."/>
            <person name="Mikhailova A.A."/>
            <person name="Marchal E."/>
            <person name="English S."/>
            <person name="Carruthers M."/>
            <person name="Jennings E.C."/>
            <person name="Chiamaka E.L."/>
            <person name="Frigard R.A."/>
            <person name="Pippel M."/>
            <person name="Attardo G.M."/>
            <person name="Benoit J.B."/>
            <person name="Bornberg-Bauer E."/>
            <person name="Tobe S.S."/>
        </authorList>
    </citation>
    <scope>NUCLEOTIDE SEQUENCE</scope>
    <source>
        <strain evidence="2">Stay&amp;Tobe</strain>
    </source>
</reference>
<keyword evidence="3" id="KW-1185">Reference proteome</keyword>